<sequence length="71" mass="7243">AQGTTVTESAATGAGVAPHHRGRLVGASHAQGLRCALQRSCSRADANADAVADPVRRLRRLAARATGRGRG</sequence>
<evidence type="ECO:0000313" key="2">
    <source>
        <dbReference type="EMBL" id="GFD58645.1"/>
    </source>
</evidence>
<reference evidence="2" key="1">
    <citation type="journal article" date="2019" name="Sci. Rep.">
        <title>Draft genome of Tanacetum cinerariifolium, the natural source of mosquito coil.</title>
        <authorList>
            <person name="Yamashiro T."/>
            <person name="Shiraishi A."/>
            <person name="Satake H."/>
            <person name="Nakayama K."/>
        </authorList>
    </citation>
    <scope>NUCLEOTIDE SEQUENCE</scope>
</reference>
<organism evidence="2">
    <name type="scientific">Tanacetum cinerariifolium</name>
    <name type="common">Dalmatian daisy</name>
    <name type="synonym">Chrysanthemum cinerariifolium</name>
    <dbReference type="NCBI Taxonomy" id="118510"/>
    <lineage>
        <taxon>Eukaryota</taxon>
        <taxon>Viridiplantae</taxon>
        <taxon>Streptophyta</taxon>
        <taxon>Embryophyta</taxon>
        <taxon>Tracheophyta</taxon>
        <taxon>Spermatophyta</taxon>
        <taxon>Magnoliopsida</taxon>
        <taxon>eudicotyledons</taxon>
        <taxon>Gunneridae</taxon>
        <taxon>Pentapetalae</taxon>
        <taxon>asterids</taxon>
        <taxon>campanulids</taxon>
        <taxon>Asterales</taxon>
        <taxon>Asteraceae</taxon>
        <taxon>Asteroideae</taxon>
        <taxon>Anthemideae</taxon>
        <taxon>Anthemidinae</taxon>
        <taxon>Tanacetum</taxon>
    </lineage>
</organism>
<comment type="caution">
    <text evidence="2">The sequence shown here is derived from an EMBL/GenBank/DDBJ whole genome shotgun (WGS) entry which is preliminary data.</text>
</comment>
<accession>A0A699XFF6</accession>
<dbReference type="AlphaFoldDB" id="A0A699XFF6"/>
<dbReference type="EMBL" id="BKCJ011855554">
    <property type="protein sequence ID" value="GFD58645.1"/>
    <property type="molecule type" value="Genomic_DNA"/>
</dbReference>
<gene>
    <name evidence="2" type="ORF">Tci_930614</name>
</gene>
<evidence type="ECO:0000256" key="1">
    <source>
        <dbReference type="SAM" id="MobiDB-lite"/>
    </source>
</evidence>
<name>A0A699XFF6_TANCI</name>
<feature type="region of interest" description="Disordered" evidence="1">
    <location>
        <begin position="1"/>
        <end position="25"/>
    </location>
</feature>
<protein>
    <submittedName>
        <fullName evidence="2">Uncharacterized protein</fullName>
    </submittedName>
</protein>
<feature type="compositionally biased region" description="Polar residues" evidence="1">
    <location>
        <begin position="1"/>
        <end position="10"/>
    </location>
</feature>
<proteinExistence type="predicted"/>
<feature type="non-terminal residue" evidence="2">
    <location>
        <position position="1"/>
    </location>
</feature>